<comment type="caution">
    <text evidence="2">The sequence shown here is derived from an EMBL/GenBank/DDBJ whole genome shotgun (WGS) entry which is preliminary data.</text>
</comment>
<dbReference type="EMBL" id="JBHSFH010000017">
    <property type="protein sequence ID" value="MFC4497638.1"/>
    <property type="molecule type" value="Genomic_DNA"/>
</dbReference>
<evidence type="ECO:0000256" key="1">
    <source>
        <dbReference type="SAM" id="MobiDB-lite"/>
    </source>
</evidence>
<organism evidence="2 3">
    <name type="scientific">Streptomyces ovatisporus</name>
    <dbReference type="NCBI Taxonomy" id="1128682"/>
    <lineage>
        <taxon>Bacteria</taxon>
        <taxon>Bacillati</taxon>
        <taxon>Actinomycetota</taxon>
        <taxon>Actinomycetes</taxon>
        <taxon>Kitasatosporales</taxon>
        <taxon>Streptomycetaceae</taxon>
        <taxon>Streptomyces</taxon>
    </lineage>
</organism>
<dbReference type="SUPFAM" id="SSF52540">
    <property type="entry name" value="P-loop containing nucleoside triphosphate hydrolases"/>
    <property type="match status" value="1"/>
</dbReference>
<evidence type="ECO:0000313" key="3">
    <source>
        <dbReference type="Proteomes" id="UP001595997"/>
    </source>
</evidence>
<gene>
    <name evidence="2" type="ORF">ACFPA8_26260</name>
</gene>
<reference evidence="3" key="1">
    <citation type="journal article" date="2019" name="Int. J. Syst. Evol. Microbiol.">
        <title>The Global Catalogue of Microorganisms (GCM) 10K type strain sequencing project: providing services to taxonomists for standard genome sequencing and annotation.</title>
        <authorList>
            <consortium name="The Broad Institute Genomics Platform"/>
            <consortium name="The Broad Institute Genome Sequencing Center for Infectious Disease"/>
            <person name="Wu L."/>
            <person name="Ma J."/>
        </authorList>
    </citation>
    <scope>NUCLEOTIDE SEQUENCE [LARGE SCALE GENOMIC DNA]</scope>
    <source>
        <strain evidence="3">CGMCC 4.7357</strain>
    </source>
</reference>
<evidence type="ECO:0008006" key="4">
    <source>
        <dbReference type="Google" id="ProtNLM"/>
    </source>
</evidence>
<dbReference type="Proteomes" id="UP001595997">
    <property type="component" value="Unassembled WGS sequence"/>
</dbReference>
<evidence type="ECO:0000313" key="2">
    <source>
        <dbReference type="EMBL" id="MFC4497638.1"/>
    </source>
</evidence>
<sequence length="641" mass="67569">MPASPPAAAERGARSVVIDGDNKGIVSTGDFAFNVFYAEGRFVETESLRELPLHEAPLLPASGRTELFGRDELVEEVSARLAEGTSVQLYGEPGVGKRAIAEAVHRRLAEQGGRGHVLSPLAGETGTLELLYRRLAEAFFGKPFLREVDETVLRAAVAGVSGVHITVFDSELGREDLARVLETFPGCTFLFTSPYATLPDSRAAHHVQPLPRAAAVELLSAGLGLSLGPEGLRNLQFDHVYEMSEGRPQRLLQYAEFIKGSDAWRAGRPAGPHDKPPPVDPARLNPRHQAEALAVALSEPARRVLVALATFKAPMSPDWFAPVTGDPQAAGTGPELHDRRLVTCRYGVYQITEEAAAAVRAQDWPAAPAATAAEGLTAALAAEDRAPAPEPYLLLTVARALRDAQQWVLVARFVRAAAPVALAAGRGQVALQLYGLGRIAAGRGGLSKDLRYYVKTEEQTRDLLAGDKLAVVAALALLSAPVAPTAKLGGLVSWAAKFTSTKVAVTAGAATVAVGAAVAVTVATSGSDVPAGCAEAQQAMTDQREPADIRLFRDLAGEHRKVAGALEAAAAEATEGKVESALRTRAQEREKEAASAESEGDGGLSQDVHPDVIAAQTASRATLGKTRDYLVISPVCPNVRE</sequence>
<feature type="region of interest" description="Disordered" evidence="1">
    <location>
        <begin position="576"/>
        <end position="607"/>
    </location>
</feature>
<proteinExistence type="predicted"/>
<feature type="compositionally biased region" description="Basic and acidic residues" evidence="1">
    <location>
        <begin position="576"/>
        <end position="594"/>
    </location>
</feature>
<name>A0ABV9AGT3_9ACTN</name>
<dbReference type="RefSeq" id="WP_386452503.1">
    <property type="nucleotide sequence ID" value="NZ_JBHSFH010000017.1"/>
</dbReference>
<dbReference type="Gene3D" id="3.40.50.300">
    <property type="entry name" value="P-loop containing nucleotide triphosphate hydrolases"/>
    <property type="match status" value="1"/>
</dbReference>
<dbReference type="InterPro" id="IPR027417">
    <property type="entry name" value="P-loop_NTPase"/>
</dbReference>
<accession>A0ABV9AGT3</accession>
<protein>
    <recommendedName>
        <fullName evidence="4">ATP-binding protein</fullName>
    </recommendedName>
</protein>
<keyword evidence="3" id="KW-1185">Reference proteome</keyword>